<accession>A0A8K1FDS1</accession>
<evidence type="ECO:0000256" key="1">
    <source>
        <dbReference type="SAM" id="MobiDB-lite"/>
    </source>
</evidence>
<protein>
    <submittedName>
        <fullName evidence="3">Uncharacterized protein</fullName>
    </submittedName>
</protein>
<feature type="compositionally biased region" description="Acidic residues" evidence="1">
    <location>
        <begin position="282"/>
        <end position="299"/>
    </location>
</feature>
<proteinExistence type="predicted"/>
<organism evidence="3 4">
    <name type="scientific">Pythium oligandrum</name>
    <name type="common">Mycoparasitic fungus</name>
    <dbReference type="NCBI Taxonomy" id="41045"/>
    <lineage>
        <taxon>Eukaryota</taxon>
        <taxon>Sar</taxon>
        <taxon>Stramenopiles</taxon>
        <taxon>Oomycota</taxon>
        <taxon>Peronosporomycetes</taxon>
        <taxon>Pythiales</taxon>
        <taxon>Pythiaceae</taxon>
        <taxon>Pythium</taxon>
    </lineage>
</organism>
<sequence>MVALQPLFAVAMLAAPALVSGHGYMSKPKADLKWSQGVDTSAYVGRIDGSKSGLKAPNGMSFTGKPADNAKAFAAAIKTSGYSSVAQLIKAKAPSIPECGLSIVKNQQPLPAYVEWSHTNSEGFTPSHAGPCEVWCDSTRVAYHENCAASFPTAPAKVPYDKSKCLNKKQLKFVWLALHEIQWQVYINCAALKPEGRSLDYDEYAAAPGDEDCDDNLPEPGNDADCDDDLPEPGNDDDCDEEYPEPSNGEVGGDADCDDDLPEPGNDADCDDDLPEPGNGADDCDEEYPEPATSDDEYGGESNTDIDFSVIQRRNGSDFVPGRVQAEPVDADY</sequence>
<keyword evidence="4" id="KW-1185">Reference proteome</keyword>
<feature type="chain" id="PRO_5035420404" evidence="2">
    <location>
        <begin position="22"/>
        <end position="333"/>
    </location>
</feature>
<feature type="region of interest" description="Disordered" evidence="1">
    <location>
        <begin position="205"/>
        <end position="333"/>
    </location>
</feature>
<name>A0A8K1FDS1_PYTOL</name>
<dbReference type="OrthoDB" id="2119228at2759"/>
<dbReference type="EMBL" id="SPLM01000109">
    <property type="protein sequence ID" value="TMW59715.1"/>
    <property type="molecule type" value="Genomic_DNA"/>
</dbReference>
<feature type="signal peptide" evidence="2">
    <location>
        <begin position="1"/>
        <end position="21"/>
    </location>
</feature>
<reference evidence="3" key="1">
    <citation type="submission" date="2019-03" db="EMBL/GenBank/DDBJ databases">
        <title>Long read genome sequence of the mycoparasitic Pythium oligandrum ATCC 38472 isolated from sugarbeet rhizosphere.</title>
        <authorList>
            <person name="Gaulin E."/>
        </authorList>
    </citation>
    <scope>NUCLEOTIDE SEQUENCE</scope>
    <source>
        <strain evidence="3">ATCC 38472_TT</strain>
    </source>
</reference>
<feature type="compositionally biased region" description="Acidic residues" evidence="1">
    <location>
        <begin position="253"/>
        <end position="275"/>
    </location>
</feature>
<feature type="compositionally biased region" description="Acidic residues" evidence="1">
    <location>
        <begin position="209"/>
        <end position="244"/>
    </location>
</feature>
<dbReference type="AlphaFoldDB" id="A0A8K1FDS1"/>
<dbReference type="Proteomes" id="UP000794436">
    <property type="component" value="Unassembled WGS sequence"/>
</dbReference>
<evidence type="ECO:0000256" key="2">
    <source>
        <dbReference type="SAM" id="SignalP"/>
    </source>
</evidence>
<keyword evidence="2" id="KW-0732">Signal</keyword>
<comment type="caution">
    <text evidence="3">The sequence shown here is derived from an EMBL/GenBank/DDBJ whole genome shotgun (WGS) entry which is preliminary data.</text>
</comment>
<evidence type="ECO:0000313" key="4">
    <source>
        <dbReference type="Proteomes" id="UP000794436"/>
    </source>
</evidence>
<evidence type="ECO:0000313" key="3">
    <source>
        <dbReference type="EMBL" id="TMW59715.1"/>
    </source>
</evidence>
<gene>
    <name evidence="3" type="ORF">Poli38472_004784</name>
</gene>